<dbReference type="Pfam" id="PF01765">
    <property type="entry name" value="RRF"/>
    <property type="match status" value="1"/>
</dbReference>
<evidence type="ECO:0000256" key="2">
    <source>
        <dbReference type="ARBA" id="ARBA00022917"/>
    </source>
</evidence>
<name>A0A2M6WYK6_9BACT</name>
<protein>
    <submittedName>
        <fullName evidence="4">Ribosome recycling factor</fullName>
    </submittedName>
</protein>
<gene>
    <name evidence="4" type="ORF">COT71_04035</name>
</gene>
<evidence type="ECO:0000256" key="1">
    <source>
        <dbReference type="ARBA" id="ARBA00005912"/>
    </source>
</evidence>
<evidence type="ECO:0000313" key="4">
    <source>
        <dbReference type="EMBL" id="PIT97837.1"/>
    </source>
</evidence>
<dbReference type="InterPro" id="IPR036191">
    <property type="entry name" value="RRF_sf"/>
</dbReference>
<dbReference type="GO" id="GO:0043023">
    <property type="term" value="F:ribosomal large subunit binding"/>
    <property type="evidence" value="ECO:0007669"/>
    <property type="project" value="TreeGrafter"/>
</dbReference>
<dbReference type="EMBL" id="PEZP01000043">
    <property type="protein sequence ID" value="PIT97837.1"/>
    <property type="molecule type" value="Genomic_DNA"/>
</dbReference>
<dbReference type="Gene3D" id="3.30.1360.40">
    <property type="match status" value="1"/>
</dbReference>
<evidence type="ECO:0000259" key="3">
    <source>
        <dbReference type="Pfam" id="PF01765"/>
    </source>
</evidence>
<accession>A0A2M6WYK6</accession>
<comment type="similarity">
    <text evidence="1">Belongs to the RRF family.</text>
</comment>
<evidence type="ECO:0000313" key="5">
    <source>
        <dbReference type="Proteomes" id="UP000230731"/>
    </source>
</evidence>
<dbReference type="InterPro" id="IPR002661">
    <property type="entry name" value="Ribosome_recyc_fac"/>
</dbReference>
<dbReference type="PANTHER" id="PTHR20982">
    <property type="entry name" value="RIBOSOME RECYCLING FACTOR"/>
    <property type="match status" value="1"/>
</dbReference>
<reference evidence="5" key="1">
    <citation type="submission" date="2017-09" db="EMBL/GenBank/DDBJ databases">
        <title>Depth-based differentiation of microbial function through sediment-hosted aquifers and enrichment of novel symbionts in the deep terrestrial subsurface.</title>
        <authorList>
            <person name="Probst A.J."/>
            <person name="Ladd B."/>
            <person name="Jarett J.K."/>
            <person name="Geller-Mcgrath D.E."/>
            <person name="Sieber C.M.K."/>
            <person name="Emerson J.B."/>
            <person name="Anantharaman K."/>
            <person name="Thomas B.C."/>
            <person name="Malmstrom R."/>
            <person name="Stieglmeier M."/>
            <person name="Klingl A."/>
            <person name="Woyke T."/>
            <person name="Ryan C.M."/>
            <person name="Banfield J.F."/>
        </authorList>
    </citation>
    <scope>NUCLEOTIDE SEQUENCE [LARGE SCALE GENOMIC DNA]</scope>
</reference>
<dbReference type="SUPFAM" id="SSF55194">
    <property type="entry name" value="Ribosome recycling factor, RRF"/>
    <property type="match status" value="1"/>
</dbReference>
<organism evidence="4 5">
    <name type="scientific">Candidatus Andersenbacteria bacterium CG10_big_fil_rev_8_21_14_0_10_54_11</name>
    <dbReference type="NCBI Taxonomy" id="1974485"/>
    <lineage>
        <taxon>Bacteria</taxon>
        <taxon>Candidatus Anderseniibacteriota</taxon>
    </lineage>
</organism>
<dbReference type="PANTHER" id="PTHR20982:SF3">
    <property type="entry name" value="MITOCHONDRIAL RIBOSOME RECYCLING FACTOR PSEUDO 1"/>
    <property type="match status" value="1"/>
</dbReference>
<sequence>MDPSTESFTAEREATLERYGGEIAGIRTGRVAPDTVSGITVEYYGSRTPLLGLASISNLDARTLVISPWDPGAAGAIAKALTEAQLGVQPIVDRDVIRLSFPEMTAEARERAVKELHKRTEEARVRLRQARDEALRVLKAARDAGDATDDDYYDGRAGLDALISQANDQLEALMKAKEADLNTI</sequence>
<proteinExistence type="inferred from homology"/>
<dbReference type="Proteomes" id="UP000230731">
    <property type="component" value="Unassembled WGS sequence"/>
</dbReference>
<feature type="domain" description="Ribosome recycling factor" evidence="3">
    <location>
        <begin position="22"/>
        <end position="181"/>
    </location>
</feature>
<dbReference type="GO" id="GO:0006412">
    <property type="term" value="P:translation"/>
    <property type="evidence" value="ECO:0007669"/>
    <property type="project" value="UniProtKB-KW"/>
</dbReference>
<dbReference type="FunFam" id="3.30.1360.40:FF:000001">
    <property type="entry name" value="Ribosome-recycling factor"/>
    <property type="match status" value="1"/>
</dbReference>
<dbReference type="AlphaFoldDB" id="A0A2M6WYK6"/>
<keyword evidence="2" id="KW-0648">Protein biosynthesis</keyword>
<comment type="caution">
    <text evidence="4">The sequence shown here is derived from an EMBL/GenBank/DDBJ whole genome shotgun (WGS) entry which is preliminary data.</text>
</comment>
<dbReference type="Gene3D" id="1.10.132.20">
    <property type="entry name" value="Ribosome-recycling factor"/>
    <property type="match status" value="1"/>
</dbReference>
<dbReference type="InterPro" id="IPR023584">
    <property type="entry name" value="Ribosome_recyc_fac_dom"/>
</dbReference>